<dbReference type="RefSeq" id="WP_259487089.1">
    <property type="nucleotide sequence ID" value="NZ_JANTEZ010000005.1"/>
</dbReference>
<dbReference type="Proteomes" id="UP001165580">
    <property type="component" value="Unassembled WGS sequence"/>
</dbReference>
<reference evidence="2" key="1">
    <citation type="submission" date="2022-08" db="EMBL/GenBank/DDBJ databases">
        <authorList>
            <person name="Deng Y."/>
            <person name="Han X.-F."/>
            <person name="Zhang Y.-Q."/>
        </authorList>
    </citation>
    <scope>NUCLEOTIDE SEQUENCE</scope>
    <source>
        <strain evidence="2">CPCC 205716</strain>
    </source>
</reference>
<keyword evidence="3" id="KW-1185">Reference proteome</keyword>
<protein>
    <submittedName>
        <fullName evidence="2">HEAT repeat domain-containing protein</fullName>
    </submittedName>
</protein>
<comment type="caution">
    <text evidence="2">The sequence shown here is derived from an EMBL/GenBank/DDBJ whole genome shotgun (WGS) entry which is preliminary data.</text>
</comment>
<dbReference type="EMBL" id="JANTEZ010000005">
    <property type="protein sequence ID" value="MCS5715574.1"/>
    <property type="molecule type" value="Genomic_DNA"/>
</dbReference>
<dbReference type="SUPFAM" id="SSF48371">
    <property type="entry name" value="ARM repeat"/>
    <property type="match status" value="1"/>
</dbReference>
<evidence type="ECO:0000256" key="1">
    <source>
        <dbReference type="SAM" id="MobiDB-lite"/>
    </source>
</evidence>
<name>A0ABT2GH68_9MICO</name>
<organism evidence="2 3">
    <name type="scientific">Herbiconiux gentiana</name>
    <dbReference type="NCBI Taxonomy" id="2970912"/>
    <lineage>
        <taxon>Bacteria</taxon>
        <taxon>Bacillati</taxon>
        <taxon>Actinomycetota</taxon>
        <taxon>Actinomycetes</taxon>
        <taxon>Micrococcales</taxon>
        <taxon>Microbacteriaceae</taxon>
        <taxon>Herbiconiux</taxon>
    </lineage>
</organism>
<dbReference type="InterPro" id="IPR016024">
    <property type="entry name" value="ARM-type_fold"/>
</dbReference>
<evidence type="ECO:0000313" key="3">
    <source>
        <dbReference type="Proteomes" id="UP001165580"/>
    </source>
</evidence>
<accession>A0ABT2GH68</accession>
<feature type="region of interest" description="Disordered" evidence="1">
    <location>
        <begin position="212"/>
        <end position="244"/>
    </location>
</feature>
<evidence type="ECO:0000313" key="2">
    <source>
        <dbReference type="EMBL" id="MCS5715574.1"/>
    </source>
</evidence>
<dbReference type="Gene3D" id="1.25.10.10">
    <property type="entry name" value="Leucine-rich Repeat Variant"/>
    <property type="match status" value="1"/>
</dbReference>
<sequence length="244" mass="25782">MDATHSEAPSSVPPDAAGAGASTRLRLALSAPDASARLQAALTAGTRPAPAYIGVLVGQCRVERDFFVRDMLTWALTRHDPDTVVDQVLPELDSPIAQARSQALHTLSKVGDPRAFPAITTALLTDTDDVVARNAWRTASGLAPDDEHRAALATTLATQLGRGDRDLRLSLTQSFQRLGEASRPALDTASTDARPDVRAHALATAQLLTDPEADFDAALQQARAQDADSTRAPDQPASPDQPAQ</sequence>
<gene>
    <name evidence="2" type="ORF">NVV95_13565</name>
</gene>
<feature type="compositionally biased region" description="Low complexity" evidence="1">
    <location>
        <begin position="232"/>
        <end position="244"/>
    </location>
</feature>
<proteinExistence type="predicted"/>
<dbReference type="InterPro" id="IPR011989">
    <property type="entry name" value="ARM-like"/>
</dbReference>
<dbReference type="Pfam" id="PF13646">
    <property type="entry name" value="HEAT_2"/>
    <property type="match status" value="1"/>
</dbReference>